<evidence type="ECO:0000313" key="2">
    <source>
        <dbReference type="Proteomes" id="UP000252884"/>
    </source>
</evidence>
<dbReference type="PANTHER" id="PTHR35861:SF1">
    <property type="entry name" value="PHAGE TAIL SHEATH PROTEIN"/>
    <property type="match status" value="1"/>
</dbReference>
<gene>
    <name evidence="1" type="ORF">DES41_10610</name>
</gene>
<keyword evidence="2" id="KW-1185">Reference proteome</keyword>
<dbReference type="RefSeq" id="WP_114469575.1">
    <property type="nucleotide sequence ID" value="NZ_QPJK01000006.1"/>
</dbReference>
<dbReference type="Proteomes" id="UP000252884">
    <property type="component" value="Unassembled WGS sequence"/>
</dbReference>
<dbReference type="AlphaFoldDB" id="A0A368XNK2"/>
<name>A0A368XNK2_9BURK</name>
<evidence type="ECO:0000313" key="1">
    <source>
        <dbReference type="EMBL" id="RCW69139.1"/>
    </source>
</evidence>
<reference evidence="1 2" key="1">
    <citation type="submission" date="2018-07" db="EMBL/GenBank/DDBJ databases">
        <title>Genomic Encyclopedia of Type Strains, Phase IV (KMG-IV): sequencing the most valuable type-strain genomes for metagenomic binning, comparative biology and taxonomic classification.</title>
        <authorList>
            <person name="Goeker M."/>
        </authorList>
    </citation>
    <scope>NUCLEOTIDE SEQUENCE [LARGE SCALE GENOMIC DNA]</scope>
    <source>
        <strain evidence="1 2">DSM 21634</strain>
    </source>
</reference>
<sequence length="525" mass="55901">MALVFEPVAQSAPADLYRSDVACFVGFVGRRAGRPLPDALRAQLDAGGWVTGPWARPAAQIEDLLDMPLALDSWHLFDRFYDWDRRAVDAAGTRRCASYLGAAVRSFFARGGRRAIVVRVGDPWPVQQDSATRTAQRAARLARLLPTATPFAPHEPASWQGLQHLYGLPHASLLLLPDLPDLCAGLPPPPDNARALVPPPEGFAPCDVEQPPDPDTALLRVPAPRLDAAGYQQWRDALRRVRGFLARHRRSATLLAALPLPEADTRSAAGTHAQADFLNYLQQAGVLADSLAEDTAQGRPAEALSQLAWPWLRTRAAVGDLPQGLEPADGVLAGLVAQGAVALGTHRSVAGDRSLALLRDVGGAEPVPAWGLAPDSPSALLARRVCLFAQQAEGWALQSDVSASALDPWRFGGASRLLGTLLQAAQRAGDTAVFEPNGPALWARLRGTLEELLAGFWQAGAFGGATRAQAFSVRCDRSTMTQADLDAGRLVAVLQVRPAMAIEQITVVLQLGHAASVDALAEAPQ</sequence>
<dbReference type="OrthoDB" id="9767864at2"/>
<organism evidence="1 2">
    <name type="scientific">Pseudorhodoferax soli</name>
    <dbReference type="NCBI Taxonomy" id="545864"/>
    <lineage>
        <taxon>Bacteria</taxon>
        <taxon>Pseudomonadati</taxon>
        <taxon>Pseudomonadota</taxon>
        <taxon>Betaproteobacteria</taxon>
        <taxon>Burkholderiales</taxon>
        <taxon>Comamonadaceae</taxon>
    </lineage>
</organism>
<protein>
    <submittedName>
        <fullName evidence="1">Tail sheath protein</fullName>
    </submittedName>
</protein>
<comment type="caution">
    <text evidence="1">The sequence shown here is derived from an EMBL/GenBank/DDBJ whole genome shotgun (WGS) entry which is preliminary data.</text>
</comment>
<dbReference type="PANTHER" id="PTHR35861">
    <property type="match status" value="1"/>
</dbReference>
<dbReference type="InterPro" id="IPR052042">
    <property type="entry name" value="Tail_sheath_structural"/>
</dbReference>
<accession>A0A368XNK2</accession>
<dbReference type="EMBL" id="QPJK01000006">
    <property type="protein sequence ID" value="RCW69139.1"/>
    <property type="molecule type" value="Genomic_DNA"/>
</dbReference>
<proteinExistence type="predicted"/>